<reference evidence="1 2" key="1">
    <citation type="submission" date="2023-01" db="EMBL/GenBank/DDBJ databases">
        <title>Novel diversity within Roseofilum (Cyanobacteria; Desertifilaceae) from marine benthic mats with descriptions of four novel species.</title>
        <authorList>
            <person name="Wang Y."/>
            <person name="Berthold D.E."/>
            <person name="Hu J."/>
            <person name="Lefler F.W."/>
            <person name="Laughinghouse H.D. IV."/>
        </authorList>
    </citation>
    <scope>NUCLEOTIDE SEQUENCE [LARGE SCALE GENOMIC DNA]</scope>
    <source>
        <strain evidence="1 2">BLCC-M91</strain>
    </source>
</reference>
<dbReference type="RefSeq" id="WP_283763837.1">
    <property type="nucleotide sequence ID" value="NZ_JAQPOK010000127.1"/>
</dbReference>
<proteinExistence type="predicted"/>
<keyword evidence="2" id="KW-1185">Reference proteome</keyword>
<organism evidence="1 2">
    <name type="scientific">Roseofilum halophilum BLCC-M91</name>
    <dbReference type="NCBI Taxonomy" id="3022259"/>
    <lineage>
        <taxon>Bacteria</taxon>
        <taxon>Bacillati</taxon>
        <taxon>Cyanobacteriota</taxon>
        <taxon>Cyanophyceae</taxon>
        <taxon>Desertifilales</taxon>
        <taxon>Desertifilaceae</taxon>
        <taxon>Roseofilum</taxon>
        <taxon>Roseofilum halophilum</taxon>
    </lineage>
</organism>
<evidence type="ECO:0000313" key="1">
    <source>
        <dbReference type="EMBL" id="MDJ1180536.1"/>
    </source>
</evidence>
<protein>
    <submittedName>
        <fullName evidence="1">Uncharacterized protein</fullName>
    </submittedName>
</protein>
<evidence type="ECO:0000313" key="2">
    <source>
        <dbReference type="Proteomes" id="UP001231370"/>
    </source>
</evidence>
<sequence>MGFHGWSSEGKLNIEAGSPFVDLLGYLGSGCGPGVYAYKSKILQVKQSSKPVYRLLINKLGQVDDYPHLIIDFKPQDPYHPVEAWHYSKSNTERIGSVNELAIRTLMTVLSKKLFN</sequence>
<accession>A0ABT7BMZ3</accession>
<dbReference type="Proteomes" id="UP001231370">
    <property type="component" value="Unassembled WGS sequence"/>
</dbReference>
<comment type="caution">
    <text evidence="1">The sequence shown here is derived from an EMBL/GenBank/DDBJ whole genome shotgun (WGS) entry which is preliminary data.</text>
</comment>
<name>A0ABT7BMZ3_9CYAN</name>
<gene>
    <name evidence="1" type="ORF">PJF56_16875</name>
</gene>
<dbReference type="EMBL" id="JAQPOK010000127">
    <property type="protein sequence ID" value="MDJ1180536.1"/>
    <property type="molecule type" value="Genomic_DNA"/>
</dbReference>